<feature type="transmembrane region" description="Helical" evidence="5">
    <location>
        <begin position="67"/>
        <end position="85"/>
    </location>
</feature>
<dbReference type="STRING" id="1285242.A6A04_10875"/>
<feature type="transmembrane region" description="Helical" evidence="5">
    <location>
        <begin position="117"/>
        <end position="143"/>
    </location>
</feature>
<keyword evidence="4 5" id="KW-0472">Membrane</keyword>
<gene>
    <name evidence="6" type="ORF">A6A04_10875</name>
</gene>
<dbReference type="GO" id="GO:0004671">
    <property type="term" value="F:protein C-terminal S-isoprenylcysteine carboxyl O-methyltransferase activity"/>
    <property type="evidence" value="ECO:0007669"/>
    <property type="project" value="InterPro"/>
</dbReference>
<keyword evidence="7" id="KW-1185">Reference proteome</keyword>
<dbReference type="PANTHER" id="PTHR43847:SF1">
    <property type="entry name" value="BLL3993 PROTEIN"/>
    <property type="match status" value="1"/>
</dbReference>
<comment type="subcellular location">
    <subcellularLocation>
        <location evidence="1">Membrane</location>
        <topology evidence="1">Multi-pass membrane protein</topology>
    </subcellularLocation>
</comment>
<dbReference type="Proteomes" id="UP000078428">
    <property type="component" value="Unassembled WGS sequence"/>
</dbReference>
<dbReference type="InterPro" id="IPR052527">
    <property type="entry name" value="Metal_cation-efflux_comp"/>
</dbReference>
<dbReference type="PANTHER" id="PTHR43847">
    <property type="entry name" value="BLL3993 PROTEIN"/>
    <property type="match status" value="1"/>
</dbReference>
<proteinExistence type="predicted"/>
<sequence length="168" mass="18603">MTPAVILLTLVTLERLAELWLAHRNTRALLAKGAFEVAPEHYRIIVALHALWLGGLWLLGWSSPLNLAWLLVFLVLQGLRVWVLMSLGRRWTTRIIILPGAPLVTAGPYRYLSHPNYFIVIGEIAVLPLCLGLTWYALAFSAANAAILAIRIRSENAALGGLRHVAMP</sequence>
<comment type="caution">
    <text evidence="6">The sequence shown here is derived from an EMBL/GenBank/DDBJ whole genome shotgun (WGS) entry which is preliminary data.</text>
</comment>
<evidence type="ECO:0000313" key="6">
    <source>
        <dbReference type="EMBL" id="OAN55168.1"/>
    </source>
</evidence>
<protein>
    <recommendedName>
        <fullName evidence="8">Methyltransferase</fullName>
    </recommendedName>
</protein>
<organism evidence="6 7">
    <name type="scientific">Paramagnetospirillum marisnigri</name>
    <dbReference type="NCBI Taxonomy" id="1285242"/>
    <lineage>
        <taxon>Bacteria</taxon>
        <taxon>Pseudomonadati</taxon>
        <taxon>Pseudomonadota</taxon>
        <taxon>Alphaproteobacteria</taxon>
        <taxon>Rhodospirillales</taxon>
        <taxon>Magnetospirillaceae</taxon>
        <taxon>Paramagnetospirillum</taxon>
    </lineage>
</organism>
<accession>A0A178MZ00</accession>
<dbReference type="EMBL" id="LWQT01000020">
    <property type="protein sequence ID" value="OAN55168.1"/>
    <property type="molecule type" value="Genomic_DNA"/>
</dbReference>
<evidence type="ECO:0000256" key="2">
    <source>
        <dbReference type="ARBA" id="ARBA00022692"/>
    </source>
</evidence>
<dbReference type="OrthoDB" id="7203053at2"/>
<dbReference type="InterPro" id="IPR007269">
    <property type="entry name" value="ICMT_MeTrfase"/>
</dbReference>
<dbReference type="Pfam" id="PF04140">
    <property type="entry name" value="ICMT"/>
    <property type="match status" value="1"/>
</dbReference>
<evidence type="ECO:0000256" key="1">
    <source>
        <dbReference type="ARBA" id="ARBA00004141"/>
    </source>
</evidence>
<evidence type="ECO:0000256" key="3">
    <source>
        <dbReference type="ARBA" id="ARBA00022989"/>
    </source>
</evidence>
<name>A0A178MZ00_9PROT</name>
<evidence type="ECO:0008006" key="8">
    <source>
        <dbReference type="Google" id="ProtNLM"/>
    </source>
</evidence>
<keyword evidence="2 5" id="KW-0812">Transmembrane</keyword>
<evidence type="ECO:0000313" key="7">
    <source>
        <dbReference type="Proteomes" id="UP000078428"/>
    </source>
</evidence>
<dbReference type="RefSeq" id="WP_068489354.1">
    <property type="nucleotide sequence ID" value="NZ_LWQT01000020.1"/>
</dbReference>
<dbReference type="Gene3D" id="1.20.120.1630">
    <property type="match status" value="1"/>
</dbReference>
<dbReference type="GO" id="GO:0016020">
    <property type="term" value="C:membrane"/>
    <property type="evidence" value="ECO:0007669"/>
    <property type="project" value="UniProtKB-SubCell"/>
</dbReference>
<feature type="transmembrane region" description="Helical" evidence="5">
    <location>
        <begin position="41"/>
        <end position="60"/>
    </location>
</feature>
<reference evidence="6 7" key="1">
    <citation type="submission" date="2016-04" db="EMBL/GenBank/DDBJ databases">
        <title>Draft genome sequence of freshwater magnetotactic bacteria Magnetospirillum marisnigri SP-1 and Magnetospirillum moscoviense BB-1.</title>
        <authorList>
            <person name="Koziaeva V."/>
            <person name="Dziuba M.V."/>
            <person name="Ivanov T.M."/>
            <person name="Kuznetsov B."/>
            <person name="Grouzdev D.S."/>
        </authorList>
    </citation>
    <scope>NUCLEOTIDE SEQUENCE [LARGE SCALE GENOMIC DNA]</scope>
    <source>
        <strain evidence="6 7">SP-1</strain>
    </source>
</reference>
<dbReference type="AlphaFoldDB" id="A0A178MZ00"/>
<keyword evidence="3 5" id="KW-1133">Transmembrane helix</keyword>
<evidence type="ECO:0000256" key="4">
    <source>
        <dbReference type="ARBA" id="ARBA00023136"/>
    </source>
</evidence>
<evidence type="ECO:0000256" key="5">
    <source>
        <dbReference type="SAM" id="Phobius"/>
    </source>
</evidence>